<accession>A0A8J2KYB4</accession>
<sequence length="215" mass="22977">MDSGFLMPLDNDSTLIVSNEEPEDLEHLAPTAGDACVPLDQQIPLLDNLLKELEAANVPFSYNGYEIDVNFDDLPQLEMPPSASPATPDVDSDESETPGESSVSLNTNSPLFLNSDPPMVSSPGSKSSLLSPFQLSPNPLKPRRNNSERSDSNMSCSSYELNPSPSSTSGYEDSRSPLPGLIGLALQEESFSGAILMDGQLNDPGPRNSSPTSFN</sequence>
<keyword evidence="3" id="KW-1185">Reference proteome</keyword>
<feature type="compositionally biased region" description="Low complexity" evidence="1">
    <location>
        <begin position="117"/>
        <end position="132"/>
    </location>
</feature>
<dbReference type="AlphaFoldDB" id="A0A8J2KYB4"/>
<proteinExistence type="predicted"/>
<evidence type="ECO:0000313" key="2">
    <source>
        <dbReference type="EMBL" id="CAG7823118.1"/>
    </source>
</evidence>
<feature type="non-terminal residue" evidence="2">
    <location>
        <position position="1"/>
    </location>
</feature>
<protein>
    <submittedName>
        <fullName evidence="2">Uncharacterized protein</fullName>
    </submittedName>
</protein>
<evidence type="ECO:0000313" key="3">
    <source>
        <dbReference type="Proteomes" id="UP000708208"/>
    </source>
</evidence>
<feature type="region of interest" description="Disordered" evidence="1">
    <location>
        <begin position="195"/>
        <end position="215"/>
    </location>
</feature>
<feature type="compositionally biased region" description="Polar residues" evidence="1">
    <location>
        <begin position="98"/>
        <end position="112"/>
    </location>
</feature>
<feature type="region of interest" description="Disordered" evidence="1">
    <location>
        <begin position="74"/>
        <end position="183"/>
    </location>
</feature>
<gene>
    <name evidence="2" type="ORF">AFUS01_LOCUS33354</name>
</gene>
<feature type="compositionally biased region" description="Polar residues" evidence="1">
    <location>
        <begin position="152"/>
        <end position="171"/>
    </location>
</feature>
<organism evidence="2 3">
    <name type="scientific">Allacma fusca</name>
    <dbReference type="NCBI Taxonomy" id="39272"/>
    <lineage>
        <taxon>Eukaryota</taxon>
        <taxon>Metazoa</taxon>
        <taxon>Ecdysozoa</taxon>
        <taxon>Arthropoda</taxon>
        <taxon>Hexapoda</taxon>
        <taxon>Collembola</taxon>
        <taxon>Symphypleona</taxon>
        <taxon>Sminthuridae</taxon>
        <taxon>Allacma</taxon>
    </lineage>
</organism>
<evidence type="ECO:0000256" key="1">
    <source>
        <dbReference type="SAM" id="MobiDB-lite"/>
    </source>
</evidence>
<dbReference type="EMBL" id="CAJVCH010528439">
    <property type="protein sequence ID" value="CAG7823118.1"/>
    <property type="molecule type" value="Genomic_DNA"/>
</dbReference>
<comment type="caution">
    <text evidence="2">The sequence shown here is derived from an EMBL/GenBank/DDBJ whole genome shotgun (WGS) entry which is preliminary data.</text>
</comment>
<dbReference type="Proteomes" id="UP000708208">
    <property type="component" value="Unassembled WGS sequence"/>
</dbReference>
<name>A0A8J2KYB4_9HEXA</name>
<dbReference type="OrthoDB" id="6021714at2759"/>
<reference evidence="2" key="1">
    <citation type="submission" date="2021-06" db="EMBL/GenBank/DDBJ databases">
        <authorList>
            <person name="Hodson N. C."/>
            <person name="Mongue J. A."/>
            <person name="Jaron S. K."/>
        </authorList>
    </citation>
    <scope>NUCLEOTIDE SEQUENCE</scope>
</reference>